<keyword evidence="3" id="KW-1185">Reference proteome</keyword>
<sequence>MSSPTSSQPNNPLHGVTLQVMLETLVKELGWPRLADEIRIRCFANDPSVKSSLTFLRRTPWARAKVESLYLCREVSKAKAREARKAADKAAKAPGTVHAKSAAKAAKPTRAAVRIDNPKKPPTPGAKAAPKPKKPSQNTLSLKKKTEDDAATAAAPVNANVWGKASKD</sequence>
<gene>
    <name evidence="2" type="ORF">STH12_00848</name>
</gene>
<dbReference type="InterPro" id="IPR036361">
    <property type="entry name" value="SAP_dom_sf"/>
</dbReference>
<dbReference type="InterPro" id="IPR018668">
    <property type="entry name" value="DNA-binding_VF530-like"/>
</dbReference>
<dbReference type="RefSeq" id="WP_126166399.1">
    <property type="nucleotide sequence ID" value="NZ_CP020373.1"/>
</dbReference>
<accession>A0ABM7D0Z4</accession>
<feature type="region of interest" description="Disordered" evidence="1">
    <location>
        <begin position="85"/>
        <end position="168"/>
    </location>
</feature>
<protein>
    <recommendedName>
        <fullName evidence="4">DUF2132 domain-containing protein</fullName>
    </recommendedName>
</protein>
<dbReference type="EMBL" id="CP020373">
    <property type="protein sequence ID" value="AZQ09984.1"/>
    <property type="molecule type" value="Genomic_DNA"/>
</dbReference>
<evidence type="ECO:0000313" key="3">
    <source>
        <dbReference type="Proteomes" id="UP000278437"/>
    </source>
</evidence>
<organism evidence="2 3">
    <name type="scientific">Shewanella khirikhana</name>
    <dbReference type="NCBI Taxonomy" id="1965282"/>
    <lineage>
        <taxon>Bacteria</taxon>
        <taxon>Pseudomonadati</taxon>
        <taxon>Pseudomonadota</taxon>
        <taxon>Gammaproteobacteria</taxon>
        <taxon>Alteromonadales</taxon>
        <taxon>Shewanellaceae</taxon>
        <taxon>Shewanella</taxon>
    </lineage>
</organism>
<dbReference type="Pfam" id="PF09905">
    <property type="entry name" value="VF530"/>
    <property type="match status" value="1"/>
</dbReference>
<dbReference type="Gene3D" id="1.10.720.30">
    <property type="entry name" value="SAP domain"/>
    <property type="match status" value="1"/>
</dbReference>
<proteinExistence type="predicted"/>
<evidence type="ECO:0000256" key="1">
    <source>
        <dbReference type="SAM" id="MobiDB-lite"/>
    </source>
</evidence>
<evidence type="ECO:0000313" key="2">
    <source>
        <dbReference type="EMBL" id="AZQ09984.1"/>
    </source>
</evidence>
<name>A0ABM7D0Z4_9GAMM</name>
<feature type="compositionally biased region" description="Low complexity" evidence="1">
    <location>
        <begin position="99"/>
        <end position="112"/>
    </location>
</feature>
<dbReference type="Proteomes" id="UP000278437">
    <property type="component" value="Chromosome"/>
</dbReference>
<reference evidence="3" key="1">
    <citation type="submission" date="2017-03" db="EMBL/GenBank/DDBJ databases">
        <title>Full genome sequence of a non-lethal Shewanella isolate that potentiates virulence of Vibio parahaemolyticus causing acute hepatopancreatic necrosis disease (AHPND) in shrimp.</title>
        <authorList>
            <person name="Prachumwat A."/>
            <person name="Sritunyalucksana K."/>
        </authorList>
    </citation>
    <scope>NUCLEOTIDE SEQUENCE [LARGE SCALE GENOMIC DNA]</scope>
    <source>
        <strain evidence="3">TH2012</strain>
    </source>
</reference>
<feature type="compositionally biased region" description="Low complexity" evidence="1">
    <location>
        <begin position="151"/>
        <end position="161"/>
    </location>
</feature>
<evidence type="ECO:0008006" key="4">
    <source>
        <dbReference type="Google" id="ProtNLM"/>
    </source>
</evidence>